<evidence type="ECO:0000259" key="6">
    <source>
        <dbReference type="PROSITE" id="PS51898"/>
    </source>
</evidence>
<dbReference type="InterPro" id="IPR004107">
    <property type="entry name" value="Integrase_SAM-like_N"/>
</dbReference>
<evidence type="ECO:0000256" key="2">
    <source>
        <dbReference type="ARBA" id="ARBA00022908"/>
    </source>
</evidence>
<name>A0ABR8XYU9_9BACL</name>
<feature type="domain" description="Core-binding (CB)" evidence="7">
    <location>
        <begin position="77"/>
        <end position="160"/>
    </location>
</feature>
<reference evidence="8 9" key="1">
    <citation type="submission" date="2020-08" db="EMBL/GenBank/DDBJ databases">
        <title>A Genomic Blueprint of the Chicken Gut Microbiome.</title>
        <authorList>
            <person name="Gilroy R."/>
            <person name="Ravi A."/>
            <person name="Getino M."/>
            <person name="Pursley I."/>
            <person name="Horton D.L."/>
            <person name="Alikhan N.-F."/>
            <person name="Baker D."/>
            <person name="Gharbi K."/>
            <person name="Hall N."/>
            <person name="Watson M."/>
            <person name="Adriaenssens E.M."/>
            <person name="Foster-Nyarko E."/>
            <person name="Jarju S."/>
            <person name="Secka A."/>
            <person name="Antonio M."/>
            <person name="Oren A."/>
            <person name="Chaudhuri R."/>
            <person name="La Ragione R.M."/>
            <person name="Hildebrand F."/>
            <person name="Pallen M.J."/>
        </authorList>
    </citation>
    <scope>NUCLEOTIDE SEQUENCE [LARGE SCALE GENOMIC DNA]</scope>
    <source>
        <strain evidence="8 9">A46</strain>
    </source>
</reference>
<evidence type="ECO:0000256" key="5">
    <source>
        <dbReference type="PROSITE-ProRule" id="PRU01248"/>
    </source>
</evidence>
<dbReference type="InterPro" id="IPR013762">
    <property type="entry name" value="Integrase-like_cat_sf"/>
</dbReference>
<dbReference type="SUPFAM" id="SSF56349">
    <property type="entry name" value="DNA breaking-rejoining enzymes"/>
    <property type="match status" value="1"/>
</dbReference>
<dbReference type="PANTHER" id="PTHR30629">
    <property type="entry name" value="PROPHAGE INTEGRASE"/>
    <property type="match status" value="1"/>
</dbReference>
<evidence type="ECO:0000256" key="4">
    <source>
        <dbReference type="ARBA" id="ARBA00023172"/>
    </source>
</evidence>
<comment type="caution">
    <text evidence="8">The sequence shown here is derived from an EMBL/GenBank/DDBJ whole genome shotgun (WGS) entry which is preliminary data.</text>
</comment>
<dbReference type="InterPro" id="IPR050808">
    <property type="entry name" value="Phage_Integrase"/>
</dbReference>
<accession>A0ABR8XYU9</accession>
<keyword evidence="2" id="KW-0229">DNA integration</keyword>
<comment type="similarity">
    <text evidence="1">Belongs to the 'phage' integrase family.</text>
</comment>
<protein>
    <submittedName>
        <fullName evidence="8">Tyrosine-type recombinase/integrase</fullName>
    </submittedName>
</protein>
<organism evidence="8 9">
    <name type="scientific">Solibacillus faecavium</name>
    <dbReference type="NCBI Taxonomy" id="2762221"/>
    <lineage>
        <taxon>Bacteria</taxon>
        <taxon>Bacillati</taxon>
        <taxon>Bacillota</taxon>
        <taxon>Bacilli</taxon>
        <taxon>Bacillales</taxon>
        <taxon>Caryophanaceae</taxon>
        <taxon>Solibacillus</taxon>
    </lineage>
</organism>
<feature type="domain" description="Tyr recombinase" evidence="6">
    <location>
        <begin position="182"/>
        <end position="381"/>
    </location>
</feature>
<dbReference type="CDD" id="cd01189">
    <property type="entry name" value="INT_ICEBs1_C_like"/>
    <property type="match status" value="1"/>
</dbReference>
<evidence type="ECO:0000256" key="1">
    <source>
        <dbReference type="ARBA" id="ARBA00008857"/>
    </source>
</evidence>
<dbReference type="PANTHER" id="PTHR30629:SF2">
    <property type="entry name" value="PROPHAGE INTEGRASE INTS-RELATED"/>
    <property type="match status" value="1"/>
</dbReference>
<dbReference type="PROSITE" id="PS51900">
    <property type="entry name" value="CB"/>
    <property type="match status" value="1"/>
</dbReference>
<dbReference type="Proteomes" id="UP000619101">
    <property type="component" value="Unassembled WGS sequence"/>
</dbReference>
<keyword evidence="3 5" id="KW-0238">DNA-binding</keyword>
<dbReference type="InterPro" id="IPR002104">
    <property type="entry name" value="Integrase_catalytic"/>
</dbReference>
<evidence type="ECO:0000256" key="3">
    <source>
        <dbReference type="ARBA" id="ARBA00023125"/>
    </source>
</evidence>
<dbReference type="Gene3D" id="1.10.443.10">
    <property type="entry name" value="Intergrase catalytic core"/>
    <property type="match status" value="1"/>
</dbReference>
<dbReference type="Pfam" id="PF14657">
    <property type="entry name" value="Arm-DNA-bind_4"/>
    <property type="match status" value="1"/>
</dbReference>
<evidence type="ECO:0000313" key="9">
    <source>
        <dbReference type="Proteomes" id="UP000619101"/>
    </source>
</evidence>
<dbReference type="InterPro" id="IPR044068">
    <property type="entry name" value="CB"/>
</dbReference>
<dbReference type="Gene3D" id="1.10.150.130">
    <property type="match status" value="1"/>
</dbReference>
<gene>
    <name evidence="8" type="ORF">H9635_10275</name>
</gene>
<dbReference type="InterPro" id="IPR011010">
    <property type="entry name" value="DNA_brk_join_enz"/>
</dbReference>
<evidence type="ECO:0000313" key="8">
    <source>
        <dbReference type="EMBL" id="MBD8037132.1"/>
    </source>
</evidence>
<dbReference type="EMBL" id="JACSPZ010000004">
    <property type="protein sequence ID" value="MBD8037132.1"/>
    <property type="molecule type" value="Genomic_DNA"/>
</dbReference>
<dbReference type="Pfam" id="PF00589">
    <property type="entry name" value="Phage_integrase"/>
    <property type="match status" value="1"/>
</dbReference>
<keyword evidence="4" id="KW-0233">DNA recombination</keyword>
<proteinExistence type="inferred from homology"/>
<keyword evidence="9" id="KW-1185">Reference proteome</keyword>
<dbReference type="InterPro" id="IPR028259">
    <property type="entry name" value="AP2-like_int_N"/>
</dbReference>
<evidence type="ECO:0000259" key="7">
    <source>
        <dbReference type="PROSITE" id="PS51900"/>
    </source>
</evidence>
<dbReference type="RefSeq" id="WP_191700202.1">
    <property type="nucleotide sequence ID" value="NZ_JACSPZ010000004.1"/>
</dbReference>
<dbReference type="PROSITE" id="PS51898">
    <property type="entry name" value="TYR_RECOMBINASE"/>
    <property type="match status" value="1"/>
</dbReference>
<dbReference type="Pfam" id="PF14659">
    <property type="entry name" value="Phage_int_SAM_3"/>
    <property type="match status" value="1"/>
</dbReference>
<dbReference type="InterPro" id="IPR010998">
    <property type="entry name" value="Integrase_recombinase_N"/>
</dbReference>
<sequence>MARYKMTKTKKDSIYKYKDAAGNTKYAYRYKFYDKFQNRQEKSQQGFSTEQDAERALIEVKADILDGNQSYVTSANYKLIDWLTIWMDANKTNWRIGTYELYERHIRLHISPLIGKMKLTKITNMVMQRDLINPLIEKGLSQRTLKSVGRIVIAALNSAVDERIIRNNPVTKLDYGKFNGKKDGNYFSEEELKLFLNYVYKTEPTSYYTIFLTLGMSGIRKGELAGLRWSDIDFENNTITIERTRANKKVGPPKSDNGYRTISINKILINQLKKYKVWCIQNKWEKQMTVEKDSYVFIDRYKFTPISDTYVNDALDYLLEKCTYDLPRITPHGFRHTFASILIANKIPVVSVAKIIGDHPTTVMNVYAHSLSRVEEETVELFNHFNIGEG</sequence>